<dbReference type="Gene3D" id="3.40.50.150">
    <property type="entry name" value="Vaccinia Virus protein VP39"/>
    <property type="match status" value="1"/>
</dbReference>
<dbReference type="PROSITE" id="PS51683">
    <property type="entry name" value="SAM_OMT_II"/>
    <property type="match status" value="1"/>
</dbReference>
<reference evidence="8" key="1">
    <citation type="journal article" date="2016" name="Nat. Biotechnol.">
        <title>Sequencing wild and cultivated cassava and related species reveals extensive interspecific hybridization and genetic diversity.</title>
        <authorList>
            <person name="Bredeson J.V."/>
            <person name="Lyons J.B."/>
            <person name="Prochnik S.E."/>
            <person name="Wu G.A."/>
            <person name="Ha C.M."/>
            <person name="Edsinger-Gonzales E."/>
            <person name="Grimwood J."/>
            <person name="Schmutz J."/>
            <person name="Rabbi I.Y."/>
            <person name="Egesi C."/>
            <person name="Nauluvula P."/>
            <person name="Lebot V."/>
            <person name="Ndunguru J."/>
            <person name="Mkamilo G."/>
            <person name="Bart R.S."/>
            <person name="Setter T.L."/>
            <person name="Gleadow R.M."/>
            <person name="Kulakow P."/>
            <person name="Ferguson M.E."/>
            <person name="Rounsley S."/>
            <person name="Rokhsar D.S."/>
        </authorList>
    </citation>
    <scope>NUCLEOTIDE SEQUENCE [LARGE SCALE GENOMIC DNA]</scope>
    <source>
        <strain evidence="8">cv. AM560-2</strain>
    </source>
</reference>
<dbReference type="GO" id="GO:0032259">
    <property type="term" value="P:methylation"/>
    <property type="evidence" value="ECO:0000318"/>
    <property type="project" value="GO_Central"/>
</dbReference>
<name>A0A2C9UUG4_MANES</name>
<dbReference type="InterPro" id="IPR016461">
    <property type="entry name" value="COMT-like"/>
</dbReference>
<evidence type="ECO:0000313" key="7">
    <source>
        <dbReference type="EMBL" id="OAY35129.1"/>
    </source>
</evidence>
<dbReference type="InterPro" id="IPR036390">
    <property type="entry name" value="WH_DNA-bd_sf"/>
</dbReference>
<dbReference type="EMBL" id="CM004398">
    <property type="protein sequence ID" value="OAY35129.1"/>
    <property type="molecule type" value="Genomic_DNA"/>
</dbReference>
<dbReference type="Gene3D" id="1.10.10.10">
    <property type="entry name" value="Winged helix-like DNA-binding domain superfamily/Winged helix DNA-binding domain"/>
    <property type="match status" value="1"/>
</dbReference>
<keyword evidence="2" id="KW-0808">Transferase</keyword>
<dbReference type="PANTHER" id="PTHR11746">
    <property type="entry name" value="O-METHYLTRANSFERASE"/>
    <property type="match status" value="1"/>
</dbReference>
<dbReference type="InterPro" id="IPR012967">
    <property type="entry name" value="COMT_dimerisation"/>
</dbReference>
<dbReference type="GO" id="GO:0008757">
    <property type="term" value="F:S-adenosylmethionine-dependent methyltransferase activity"/>
    <property type="evidence" value="ECO:0000318"/>
    <property type="project" value="GO_Central"/>
</dbReference>
<dbReference type="STRING" id="3983.A0A2C9UUG4"/>
<evidence type="ECO:0000256" key="3">
    <source>
        <dbReference type="ARBA" id="ARBA00022691"/>
    </source>
</evidence>
<sequence length="372" mass="40809">MNSKLIQMATSTIINEEEEEYYCQYAMQLASASVLPMALKAATDLGVLEIIEKAGPSAQLSSSQIASQLASPAAQTAPHVLDRILLVLASNGILTCSATATIGTEDGQLSRFFGLAPVAKYFIKNHDRGCLAPFLAVIHDKVIMDTWHHLKDAVVEGGNTFEKAHGMSFMEFKGKDSSFVEMFKDSMRDFNTLLMRRILDKYDGFQGLMSLVDVGGGDGSILNMIISKYPSIKGINYDLAPVIEKSPSYAGIQHVAGDMFMNVPKGEAIFVKWVLHMWDDEHCLKLLKNCYEALPSDGKLIAVDMVVPEAIGDNVAAKGLLQTHLLFTNMNPKRNDRTEREFQTLGKKAGFSHVGVAACAFNFSVVEFLKLI</sequence>
<evidence type="ECO:0000256" key="2">
    <source>
        <dbReference type="ARBA" id="ARBA00022679"/>
    </source>
</evidence>
<dbReference type="Pfam" id="PF00891">
    <property type="entry name" value="Methyltransf_2"/>
    <property type="match status" value="1"/>
</dbReference>
<protein>
    <recommendedName>
        <fullName evidence="9">O-methyltransferase domain-containing protein</fullName>
    </recommendedName>
</protein>
<keyword evidence="3" id="KW-0949">S-adenosyl-L-methionine</keyword>
<dbReference type="InterPro" id="IPR001077">
    <property type="entry name" value="COMT_C"/>
</dbReference>
<gene>
    <name evidence="7" type="ORF">MANES_12G074800v8</name>
</gene>
<accession>A0A2C9UUG4</accession>
<dbReference type="InterPro" id="IPR029063">
    <property type="entry name" value="SAM-dependent_MTases_sf"/>
</dbReference>
<dbReference type="SUPFAM" id="SSF53335">
    <property type="entry name" value="S-adenosyl-L-methionine-dependent methyltransferases"/>
    <property type="match status" value="1"/>
</dbReference>
<dbReference type="PIRSF" id="PIRSF005739">
    <property type="entry name" value="O-mtase"/>
    <property type="match status" value="1"/>
</dbReference>
<organism evidence="7 8">
    <name type="scientific">Manihot esculenta</name>
    <name type="common">Cassava</name>
    <name type="synonym">Jatropha manihot</name>
    <dbReference type="NCBI Taxonomy" id="3983"/>
    <lineage>
        <taxon>Eukaryota</taxon>
        <taxon>Viridiplantae</taxon>
        <taxon>Streptophyta</taxon>
        <taxon>Embryophyta</taxon>
        <taxon>Tracheophyta</taxon>
        <taxon>Spermatophyta</taxon>
        <taxon>Magnoliopsida</taxon>
        <taxon>eudicotyledons</taxon>
        <taxon>Gunneridae</taxon>
        <taxon>Pentapetalae</taxon>
        <taxon>rosids</taxon>
        <taxon>fabids</taxon>
        <taxon>Malpighiales</taxon>
        <taxon>Euphorbiaceae</taxon>
        <taxon>Crotonoideae</taxon>
        <taxon>Manihoteae</taxon>
        <taxon>Manihot</taxon>
    </lineage>
</organism>
<dbReference type="Pfam" id="PF08100">
    <property type="entry name" value="Dimerisation"/>
    <property type="match status" value="1"/>
</dbReference>
<evidence type="ECO:0008006" key="9">
    <source>
        <dbReference type="Google" id="ProtNLM"/>
    </source>
</evidence>
<dbReference type="GO" id="GO:0046983">
    <property type="term" value="F:protein dimerization activity"/>
    <property type="evidence" value="ECO:0007669"/>
    <property type="project" value="InterPro"/>
</dbReference>
<keyword evidence="1" id="KW-0489">Methyltransferase</keyword>
<feature type="domain" description="O-methyltransferase dimerisation" evidence="6">
    <location>
        <begin position="27"/>
        <end position="124"/>
    </location>
</feature>
<proteinExistence type="predicted"/>
<comment type="caution">
    <text evidence="7">The sequence shown here is derived from an EMBL/GenBank/DDBJ whole genome shotgun (WGS) entry which is preliminary data.</text>
</comment>
<dbReference type="OrthoDB" id="1606438at2759"/>
<keyword evidence="8" id="KW-1185">Reference proteome</keyword>
<evidence type="ECO:0000256" key="4">
    <source>
        <dbReference type="PIRSR" id="PIRSR005739-1"/>
    </source>
</evidence>
<dbReference type="InterPro" id="IPR036388">
    <property type="entry name" value="WH-like_DNA-bd_sf"/>
</dbReference>
<dbReference type="Gramene" id="Manes.12G074800.1.v8.1">
    <property type="protein sequence ID" value="Manes.12G074800.1.v8.1.CDS"/>
    <property type="gene ID" value="Manes.12G074800.v8.1"/>
</dbReference>
<dbReference type="FunFam" id="1.10.10.10:FF:000357">
    <property type="entry name" value="Caffeic acid 3-O-methyltransferase"/>
    <property type="match status" value="1"/>
</dbReference>
<evidence type="ECO:0000259" key="5">
    <source>
        <dbReference type="Pfam" id="PF00891"/>
    </source>
</evidence>
<dbReference type="Proteomes" id="UP000091857">
    <property type="component" value="Chromosome 12"/>
</dbReference>
<evidence type="ECO:0000313" key="8">
    <source>
        <dbReference type="Proteomes" id="UP000091857"/>
    </source>
</evidence>
<dbReference type="GO" id="GO:0008171">
    <property type="term" value="F:O-methyltransferase activity"/>
    <property type="evidence" value="ECO:0000318"/>
    <property type="project" value="GO_Central"/>
</dbReference>
<feature type="active site" description="Proton acceptor" evidence="4">
    <location>
        <position position="276"/>
    </location>
</feature>
<evidence type="ECO:0000259" key="6">
    <source>
        <dbReference type="Pfam" id="PF08100"/>
    </source>
</evidence>
<feature type="domain" description="O-methyltransferase C-terminal" evidence="5">
    <location>
        <begin position="147"/>
        <end position="352"/>
    </location>
</feature>
<dbReference type="AlphaFoldDB" id="A0A2C9UUG4"/>
<dbReference type="SUPFAM" id="SSF46785">
    <property type="entry name" value="Winged helix' DNA-binding domain"/>
    <property type="match status" value="1"/>
</dbReference>
<evidence type="ECO:0000256" key="1">
    <source>
        <dbReference type="ARBA" id="ARBA00022603"/>
    </source>
</evidence>